<dbReference type="InterPro" id="IPR027473">
    <property type="entry name" value="L-asparaginase_C"/>
</dbReference>
<dbReference type="InterPro" id="IPR006034">
    <property type="entry name" value="Asparaginase/glutaminase-like"/>
</dbReference>
<dbReference type="SUPFAM" id="SSF53774">
    <property type="entry name" value="Glutaminase/Asparaginase"/>
    <property type="match status" value="1"/>
</dbReference>
<sequence>MLEPVRPLVGPVSIEAVEARPSHDLAPEALLGLVARLRALDPTAVAGAVVSLGSNGLEEVAFLIWLLGARVPVAVTAAMRPPTAIGSDALPNLVDALAVARSPGVREHGVVVVSDGAVLHPAEAMKSHSSRVDSFRASATPVGEIRTGVPRWSRRARTGPLRDAPLPAGLAPVEIVTSYVGADGAAVRSAVERGVSGIVSAGTGAGFPTGGERLALEDAAARGVVVCQAQRTPYGSTAPAGEPLLCARELTPQKARLLLAVALAPGGRPPLGDLQGLLDDASG</sequence>
<protein>
    <submittedName>
        <fullName evidence="3">Asparaginase</fullName>
    </submittedName>
</protein>
<dbReference type="InterPro" id="IPR027474">
    <property type="entry name" value="L-asparaginase_N"/>
</dbReference>
<dbReference type="Pfam" id="PF17763">
    <property type="entry name" value="Asparaginase_C"/>
    <property type="match status" value="1"/>
</dbReference>
<dbReference type="PIRSF" id="PIRSF500176">
    <property type="entry name" value="L_ASNase"/>
    <property type="match status" value="1"/>
</dbReference>
<reference evidence="3 4" key="1">
    <citation type="journal article" date="2019" name="Int. J. Syst. Evol. Microbiol.">
        <title>The Global Catalogue of Microorganisms (GCM) 10K type strain sequencing project: providing services to taxonomists for standard genome sequencing and annotation.</title>
        <authorList>
            <consortium name="The Broad Institute Genomics Platform"/>
            <consortium name="The Broad Institute Genome Sequencing Center for Infectious Disease"/>
            <person name="Wu L."/>
            <person name="Ma J."/>
        </authorList>
    </citation>
    <scope>NUCLEOTIDE SEQUENCE [LARGE SCALE GENOMIC DNA]</scope>
    <source>
        <strain evidence="3 4">JCM 14942</strain>
    </source>
</reference>
<dbReference type="SMART" id="SM00870">
    <property type="entry name" value="Asparaginase"/>
    <property type="match status" value="1"/>
</dbReference>
<dbReference type="PANTHER" id="PTHR11707:SF28">
    <property type="entry name" value="60 KDA LYSOPHOSPHOLIPASE"/>
    <property type="match status" value="1"/>
</dbReference>
<dbReference type="Pfam" id="PF00710">
    <property type="entry name" value="Asparaginase"/>
    <property type="match status" value="1"/>
</dbReference>
<dbReference type="PANTHER" id="PTHR11707">
    <property type="entry name" value="L-ASPARAGINASE"/>
    <property type="match status" value="1"/>
</dbReference>
<accession>A0ABN2BF38</accession>
<dbReference type="Proteomes" id="UP001500842">
    <property type="component" value="Unassembled WGS sequence"/>
</dbReference>
<evidence type="ECO:0000259" key="2">
    <source>
        <dbReference type="Pfam" id="PF17763"/>
    </source>
</evidence>
<name>A0ABN2BF38_9ACTN</name>
<keyword evidence="4" id="KW-1185">Reference proteome</keyword>
<feature type="domain" description="Asparaginase/glutaminase C-terminal" evidence="2">
    <location>
        <begin position="173"/>
        <end position="266"/>
    </location>
</feature>
<dbReference type="InterPro" id="IPR036152">
    <property type="entry name" value="Asp/glu_Ase-like_sf"/>
</dbReference>
<evidence type="ECO:0000313" key="3">
    <source>
        <dbReference type="EMBL" id="GAA1539056.1"/>
    </source>
</evidence>
<dbReference type="PIRSF" id="PIRSF001220">
    <property type="entry name" value="L-ASNase_gatD"/>
    <property type="match status" value="1"/>
</dbReference>
<dbReference type="EMBL" id="BAAAOR010000036">
    <property type="protein sequence ID" value="GAA1539056.1"/>
    <property type="molecule type" value="Genomic_DNA"/>
</dbReference>
<organism evidence="3 4">
    <name type="scientific">Nocardioides humi</name>
    <dbReference type="NCBI Taxonomy" id="449461"/>
    <lineage>
        <taxon>Bacteria</taxon>
        <taxon>Bacillati</taxon>
        <taxon>Actinomycetota</taxon>
        <taxon>Actinomycetes</taxon>
        <taxon>Propionibacteriales</taxon>
        <taxon>Nocardioidaceae</taxon>
        <taxon>Nocardioides</taxon>
    </lineage>
</organism>
<evidence type="ECO:0000259" key="1">
    <source>
        <dbReference type="Pfam" id="PF00710"/>
    </source>
</evidence>
<proteinExistence type="predicted"/>
<dbReference type="PROSITE" id="PS51732">
    <property type="entry name" value="ASN_GLN_ASE_3"/>
    <property type="match status" value="1"/>
</dbReference>
<dbReference type="InterPro" id="IPR040919">
    <property type="entry name" value="Asparaginase_C"/>
</dbReference>
<gene>
    <name evidence="3" type="ORF">GCM10009788_47230</name>
</gene>
<dbReference type="InterPro" id="IPR037152">
    <property type="entry name" value="L-asparaginase_N_sf"/>
</dbReference>
<comment type="caution">
    <text evidence="3">The sequence shown here is derived from an EMBL/GenBank/DDBJ whole genome shotgun (WGS) entry which is preliminary data.</text>
</comment>
<dbReference type="Gene3D" id="3.40.50.40">
    <property type="match status" value="1"/>
</dbReference>
<dbReference type="Gene3D" id="3.40.50.1170">
    <property type="entry name" value="L-asparaginase, N-terminal domain"/>
    <property type="match status" value="1"/>
</dbReference>
<feature type="domain" description="L-asparaginase N-terminal" evidence="1">
    <location>
        <begin position="12"/>
        <end position="154"/>
    </location>
</feature>
<evidence type="ECO:0000313" key="4">
    <source>
        <dbReference type="Proteomes" id="UP001500842"/>
    </source>
</evidence>